<dbReference type="InterPro" id="IPR044918">
    <property type="entry name" value="DUF3349_helical"/>
</dbReference>
<reference evidence="1 2" key="1">
    <citation type="submission" date="2015-03" db="EMBL/GenBank/DDBJ databases">
        <authorList>
            <consortium name="Pathogen Informatics"/>
            <person name="Murphy D."/>
        </authorList>
    </citation>
    <scope>NUCLEOTIDE SEQUENCE [LARGE SCALE GENOMIC DNA]</scope>
    <source>
        <strain evidence="1 2">PAP036</strain>
    </source>
</reference>
<dbReference type="Proteomes" id="UP000038487">
    <property type="component" value="Unassembled WGS sequence"/>
</dbReference>
<comment type="caution">
    <text evidence="1">The sequence shown here is derived from an EMBL/GenBank/DDBJ whole genome shotgun (WGS) entry which is preliminary data.</text>
</comment>
<organism evidence="1 2">
    <name type="scientific">Mycobacteroides abscessus</name>
    <dbReference type="NCBI Taxonomy" id="36809"/>
    <lineage>
        <taxon>Bacteria</taxon>
        <taxon>Bacillati</taxon>
        <taxon>Actinomycetota</taxon>
        <taxon>Actinomycetes</taxon>
        <taxon>Mycobacteriales</taxon>
        <taxon>Mycobacteriaceae</taxon>
        <taxon>Mycobacteroides</taxon>
    </lineage>
</organism>
<evidence type="ECO:0000313" key="2">
    <source>
        <dbReference type="Proteomes" id="UP000038487"/>
    </source>
</evidence>
<evidence type="ECO:0000313" key="1">
    <source>
        <dbReference type="EMBL" id="CPT31787.1"/>
    </source>
</evidence>
<dbReference type="AlphaFoldDB" id="A0AB33T5M6"/>
<gene>
    <name evidence="1" type="ORF">ERS075527_02460</name>
</gene>
<protein>
    <submittedName>
        <fullName evidence="1">Uncharacterized protein</fullName>
    </submittedName>
</protein>
<proteinExistence type="predicted"/>
<dbReference type="RefSeq" id="WP_005086296.1">
    <property type="nucleotide sequence ID" value="NZ_CM125927.1"/>
</dbReference>
<accession>A0AB33T5M6</accession>
<dbReference type="Gene3D" id="1.10.150.430">
    <property type="entry name" value="DUF3349, helical bundle"/>
    <property type="match status" value="1"/>
</dbReference>
<name>A0AB33T5M6_9MYCO</name>
<sequence>MGPRAGATLRSALTAAIGWLRAGYAEQAPRTGHSTLIALYGPVSLTARQLGCAVAALGGGPSSSADIDVAITVATNRLPTPGQRCAVSRALRPRSQ</sequence>
<dbReference type="EMBL" id="CSUW01000005">
    <property type="protein sequence ID" value="CPT31787.1"/>
    <property type="molecule type" value="Genomic_DNA"/>
</dbReference>